<evidence type="ECO:0000256" key="3">
    <source>
        <dbReference type="PIRNR" id="PIRNR001365"/>
    </source>
</evidence>
<dbReference type="CDD" id="cd00408">
    <property type="entry name" value="DHDPS-like"/>
    <property type="match status" value="1"/>
</dbReference>
<evidence type="ECO:0000313" key="6">
    <source>
        <dbReference type="Proteomes" id="UP000184048"/>
    </source>
</evidence>
<reference evidence="5 6" key="1">
    <citation type="submission" date="2016-11" db="EMBL/GenBank/DDBJ databases">
        <authorList>
            <person name="Jaros S."/>
            <person name="Januszkiewicz K."/>
            <person name="Wedrychowicz H."/>
        </authorList>
    </citation>
    <scope>NUCLEOTIDE SEQUENCE [LARGE SCALE GENOMIC DNA]</scope>
    <source>
        <strain evidence="5 6">DSM 18119</strain>
    </source>
</reference>
<comment type="similarity">
    <text evidence="1 3">Belongs to the DapA family.</text>
</comment>
<name>A0A1M5G7A3_9BACT</name>
<evidence type="ECO:0000256" key="2">
    <source>
        <dbReference type="ARBA" id="ARBA00023239"/>
    </source>
</evidence>
<dbReference type="PIRSF" id="PIRSF001365">
    <property type="entry name" value="DHDPS"/>
    <property type="match status" value="1"/>
</dbReference>
<dbReference type="AlphaFoldDB" id="A0A1M5G7A3"/>
<dbReference type="OrthoDB" id="9771791at2"/>
<feature type="binding site" evidence="4">
    <location>
        <position position="213"/>
    </location>
    <ligand>
        <name>pyruvate</name>
        <dbReference type="ChEBI" id="CHEBI:15361"/>
    </ligand>
</feature>
<evidence type="ECO:0000256" key="4">
    <source>
        <dbReference type="PIRSR" id="PIRSR001365-2"/>
    </source>
</evidence>
<organism evidence="5 6">
    <name type="scientific">Flavisolibacter ginsengisoli DSM 18119</name>
    <dbReference type="NCBI Taxonomy" id="1121884"/>
    <lineage>
        <taxon>Bacteria</taxon>
        <taxon>Pseudomonadati</taxon>
        <taxon>Bacteroidota</taxon>
        <taxon>Chitinophagia</taxon>
        <taxon>Chitinophagales</taxon>
        <taxon>Chitinophagaceae</taxon>
        <taxon>Flavisolibacter</taxon>
    </lineage>
</organism>
<dbReference type="RefSeq" id="WP_072837183.1">
    <property type="nucleotide sequence ID" value="NZ_FQUU01000027.1"/>
</dbReference>
<dbReference type="InterPro" id="IPR002220">
    <property type="entry name" value="DapA-like"/>
</dbReference>
<dbReference type="InterPro" id="IPR013785">
    <property type="entry name" value="Aldolase_TIM"/>
</dbReference>
<dbReference type="GO" id="GO:0005829">
    <property type="term" value="C:cytosol"/>
    <property type="evidence" value="ECO:0007669"/>
    <property type="project" value="TreeGrafter"/>
</dbReference>
<keyword evidence="2 3" id="KW-0456">Lyase</keyword>
<dbReference type="Gene3D" id="3.20.20.70">
    <property type="entry name" value="Aldolase class I"/>
    <property type="match status" value="1"/>
</dbReference>
<gene>
    <name evidence="5" type="ORF">SAMN02745131_04073</name>
</gene>
<dbReference type="Proteomes" id="UP000184048">
    <property type="component" value="Unassembled WGS sequence"/>
</dbReference>
<accession>A0A1M5G7A3</accession>
<dbReference type="PANTHER" id="PTHR12128:SF66">
    <property type="entry name" value="4-HYDROXY-2-OXOGLUTARATE ALDOLASE, MITOCHONDRIAL"/>
    <property type="match status" value="1"/>
</dbReference>
<sequence length="303" mass="33574">MAEQKPFRGIFPILGTCFHEDERIDYESQEHLIEYLVQKGAHGLVTGANASEGHLMLDEEKKDLSAFVIKKVAGRIPVVVTVNHPSSYCAATLARAAEDAGADAVMCMPPFFGRWRSGLGEIEAYFTAIDKAVGIPIILQDHQLSDISLPVDFLITLASKLENLKYIKLESGNIIQKARKLLSHPNNQLAGVFGGNSGVFLPEEHEAGCCGTMPACYMPAEFNRAWQLLEEGKQREAVSYFTPFSRLAAYEKDVANRCLWKEILVKKGVISSAKVRGPEPAFFEPWYQEQLLQVARDAGLPMD</sequence>
<dbReference type="SUPFAM" id="SSF51569">
    <property type="entry name" value="Aldolase"/>
    <property type="match status" value="1"/>
</dbReference>
<dbReference type="GO" id="GO:0008840">
    <property type="term" value="F:4-hydroxy-tetrahydrodipicolinate synthase activity"/>
    <property type="evidence" value="ECO:0007669"/>
    <property type="project" value="TreeGrafter"/>
</dbReference>
<proteinExistence type="inferred from homology"/>
<dbReference type="STRING" id="1121884.SAMN02745131_04073"/>
<evidence type="ECO:0000313" key="5">
    <source>
        <dbReference type="EMBL" id="SHF99625.1"/>
    </source>
</evidence>
<dbReference type="Pfam" id="PF00701">
    <property type="entry name" value="DHDPS"/>
    <property type="match status" value="1"/>
</dbReference>
<protein>
    <submittedName>
        <fullName evidence="5">4-hydroxy-tetrahydrodipicolinate synthase</fullName>
    </submittedName>
</protein>
<dbReference type="SMART" id="SM01130">
    <property type="entry name" value="DHDPS"/>
    <property type="match status" value="1"/>
</dbReference>
<evidence type="ECO:0000256" key="1">
    <source>
        <dbReference type="ARBA" id="ARBA00007592"/>
    </source>
</evidence>
<dbReference type="PANTHER" id="PTHR12128">
    <property type="entry name" value="DIHYDRODIPICOLINATE SYNTHASE"/>
    <property type="match status" value="1"/>
</dbReference>
<dbReference type="EMBL" id="FQUU01000027">
    <property type="protein sequence ID" value="SHF99625.1"/>
    <property type="molecule type" value="Genomic_DNA"/>
</dbReference>
<keyword evidence="6" id="KW-1185">Reference proteome</keyword>